<keyword evidence="1" id="KW-0472">Membrane</keyword>
<evidence type="ECO:0000313" key="3">
    <source>
        <dbReference type="Proteomes" id="UP000030656"/>
    </source>
</evidence>
<feature type="transmembrane region" description="Helical" evidence="1">
    <location>
        <begin position="6"/>
        <end position="25"/>
    </location>
</feature>
<reference evidence="2 3" key="2">
    <citation type="submission" date="2013-02" db="EMBL/GenBank/DDBJ databases">
        <title>The Genome Sequence of Plasmodium falciparum FCH/4.</title>
        <authorList>
            <consortium name="The Broad Institute Genome Sequencing Platform"/>
            <consortium name="The Broad Institute Genome Sequencing Center for Infectious Disease"/>
            <person name="Neafsey D."/>
            <person name="Cheeseman I."/>
            <person name="Volkman S."/>
            <person name="Adams J."/>
            <person name="Walker B."/>
            <person name="Young S.K."/>
            <person name="Zeng Q."/>
            <person name="Gargeya S."/>
            <person name="Fitzgerald M."/>
            <person name="Haas B."/>
            <person name="Abouelleil A."/>
            <person name="Alvarado L."/>
            <person name="Arachchi H.M."/>
            <person name="Berlin A.M."/>
            <person name="Chapman S.B."/>
            <person name="Dewar J."/>
            <person name="Goldberg J."/>
            <person name="Griggs A."/>
            <person name="Gujja S."/>
            <person name="Hansen M."/>
            <person name="Howarth C."/>
            <person name="Imamovic A."/>
            <person name="Larimer J."/>
            <person name="McCowan C."/>
            <person name="Murphy C."/>
            <person name="Neiman D."/>
            <person name="Pearson M."/>
            <person name="Priest M."/>
            <person name="Roberts A."/>
            <person name="Saif S."/>
            <person name="Shea T."/>
            <person name="Sisk P."/>
            <person name="Sykes S."/>
            <person name="Wortman J."/>
            <person name="Nusbaum C."/>
            <person name="Birren B."/>
        </authorList>
    </citation>
    <scope>NUCLEOTIDE SEQUENCE [LARGE SCALE GENOMIC DNA]</scope>
    <source>
        <strain evidence="2 3">FCH/4</strain>
    </source>
</reference>
<name>A0A024VFN7_PLAFA</name>
<accession>A0A024VFN7</accession>
<keyword evidence="1" id="KW-1133">Transmembrane helix</keyword>
<keyword evidence="1" id="KW-0812">Transmembrane</keyword>
<dbReference type="Proteomes" id="UP000030656">
    <property type="component" value="Unassembled WGS sequence"/>
</dbReference>
<reference evidence="2 3" key="1">
    <citation type="submission" date="2013-02" db="EMBL/GenBank/DDBJ databases">
        <title>The Genome Annotation of Plasmodium falciparum FCH/4.</title>
        <authorList>
            <consortium name="The Broad Institute Genome Sequencing Platform"/>
            <consortium name="The Broad Institute Genome Sequencing Center for Infectious Disease"/>
            <person name="Neafsey D."/>
            <person name="Hoffman S."/>
            <person name="Volkman S."/>
            <person name="Rosenthal P."/>
            <person name="Walker B."/>
            <person name="Young S.K."/>
            <person name="Zeng Q."/>
            <person name="Gargeya S."/>
            <person name="Fitzgerald M."/>
            <person name="Haas B."/>
            <person name="Abouelleil A."/>
            <person name="Allen A.W."/>
            <person name="Alvarado L."/>
            <person name="Arachchi H.M."/>
            <person name="Berlin A.M."/>
            <person name="Chapman S.B."/>
            <person name="Gainer-Dewar J."/>
            <person name="Goldberg J."/>
            <person name="Griggs A."/>
            <person name="Gujja S."/>
            <person name="Hansen M."/>
            <person name="Howarth C."/>
            <person name="Imamovic A."/>
            <person name="Ireland A."/>
            <person name="Larimer J."/>
            <person name="McCowan C."/>
            <person name="Murphy C."/>
            <person name="Pearson M."/>
            <person name="Poon T.W."/>
            <person name="Priest M."/>
            <person name="Roberts A."/>
            <person name="Saif S."/>
            <person name="Shea T."/>
            <person name="Sisk P."/>
            <person name="Sykes S."/>
            <person name="Wortman J."/>
            <person name="Nusbaum C."/>
            <person name="Birren B."/>
        </authorList>
    </citation>
    <scope>NUCLEOTIDE SEQUENCE [LARGE SCALE GENOMIC DNA]</scope>
    <source>
        <strain evidence="2 3">FCH/4</strain>
    </source>
</reference>
<evidence type="ECO:0000256" key="1">
    <source>
        <dbReference type="SAM" id="Phobius"/>
    </source>
</evidence>
<sequence>MKIYGLFTLIICDDIICVCEIYVLILSRFFFFFSTTTFIYECLHPKRKGGNEGRIDMNK</sequence>
<dbReference type="EMBL" id="KI928066">
    <property type="protein sequence ID" value="ETW27524.1"/>
    <property type="molecule type" value="Genomic_DNA"/>
</dbReference>
<protein>
    <submittedName>
        <fullName evidence="2">Uncharacterized protein</fullName>
    </submittedName>
</protein>
<proteinExistence type="predicted"/>
<evidence type="ECO:0000313" key="2">
    <source>
        <dbReference type="EMBL" id="ETW27524.1"/>
    </source>
</evidence>
<gene>
    <name evidence="2" type="ORF">PFFCH_05126</name>
</gene>
<dbReference type="AlphaFoldDB" id="A0A024VFN7"/>
<organism evidence="2 3">
    <name type="scientific">Plasmodium falciparum FCH/4</name>
    <dbReference type="NCBI Taxonomy" id="1036724"/>
    <lineage>
        <taxon>Eukaryota</taxon>
        <taxon>Sar</taxon>
        <taxon>Alveolata</taxon>
        <taxon>Apicomplexa</taxon>
        <taxon>Aconoidasida</taxon>
        <taxon>Haemosporida</taxon>
        <taxon>Plasmodiidae</taxon>
        <taxon>Plasmodium</taxon>
        <taxon>Plasmodium (Laverania)</taxon>
    </lineage>
</organism>